<dbReference type="InterPro" id="IPR002121">
    <property type="entry name" value="HRDC_dom"/>
</dbReference>
<keyword evidence="3" id="KW-0547">Nucleotide-binding</keyword>
<gene>
    <name evidence="16" type="ORF">CGXH109_LOCUS4297</name>
</gene>
<dbReference type="Gene3D" id="1.10.10.10">
    <property type="entry name" value="Winged helix-like DNA-binding domain superfamily/Winged helix DNA-binding domain"/>
    <property type="match status" value="1"/>
</dbReference>
<feature type="compositionally biased region" description="Acidic residues" evidence="12">
    <location>
        <begin position="138"/>
        <end position="147"/>
    </location>
</feature>
<feature type="compositionally biased region" description="Basic and acidic residues" evidence="12">
    <location>
        <begin position="124"/>
        <end position="137"/>
    </location>
</feature>
<dbReference type="Pfam" id="PF16124">
    <property type="entry name" value="RecQ_Zn_bind"/>
    <property type="match status" value="1"/>
</dbReference>
<feature type="compositionally biased region" description="Pro residues" evidence="12">
    <location>
        <begin position="775"/>
        <end position="786"/>
    </location>
</feature>
<dbReference type="PROSITE" id="PS51194">
    <property type="entry name" value="HELICASE_CTER"/>
    <property type="match status" value="1"/>
</dbReference>
<comment type="catalytic activity">
    <reaction evidence="10">
        <text>Couples ATP hydrolysis with the unwinding of duplex DNA by translocating in the 3'-5' direction.</text>
        <dbReference type="EC" id="5.6.2.4"/>
    </reaction>
</comment>
<dbReference type="InterPro" id="IPR036388">
    <property type="entry name" value="WH-like_DNA-bd_sf"/>
</dbReference>
<dbReference type="GO" id="GO:0006260">
    <property type="term" value="P:DNA replication"/>
    <property type="evidence" value="ECO:0007669"/>
    <property type="project" value="InterPro"/>
</dbReference>
<organism evidence="16 17">
    <name type="scientific">Colletotrichum noveboracense</name>
    <dbReference type="NCBI Taxonomy" id="2664923"/>
    <lineage>
        <taxon>Eukaryota</taxon>
        <taxon>Fungi</taxon>
        <taxon>Dikarya</taxon>
        <taxon>Ascomycota</taxon>
        <taxon>Pezizomycotina</taxon>
        <taxon>Sordariomycetes</taxon>
        <taxon>Hypocreomycetidae</taxon>
        <taxon>Glomerellales</taxon>
        <taxon>Glomerellaceae</taxon>
        <taxon>Colletotrichum</taxon>
        <taxon>Colletotrichum gloeosporioides species complex</taxon>
    </lineage>
</organism>
<dbReference type="InterPro" id="IPR014001">
    <property type="entry name" value="Helicase_ATP-bd"/>
</dbReference>
<feature type="compositionally biased region" description="Polar residues" evidence="12">
    <location>
        <begin position="464"/>
        <end position="485"/>
    </location>
</feature>
<evidence type="ECO:0000256" key="6">
    <source>
        <dbReference type="ARBA" id="ARBA00022840"/>
    </source>
</evidence>
<feature type="region of interest" description="Disordered" evidence="12">
    <location>
        <begin position="1736"/>
        <end position="1831"/>
    </location>
</feature>
<feature type="compositionally biased region" description="Polar residues" evidence="12">
    <location>
        <begin position="281"/>
        <end position="293"/>
    </location>
</feature>
<feature type="compositionally biased region" description="Polar residues" evidence="12">
    <location>
        <begin position="1"/>
        <end position="15"/>
    </location>
</feature>
<dbReference type="Pfam" id="PF00271">
    <property type="entry name" value="Helicase_C"/>
    <property type="match status" value="1"/>
</dbReference>
<evidence type="ECO:0000256" key="5">
    <source>
        <dbReference type="ARBA" id="ARBA00022806"/>
    </source>
</evidence>
<dbReference type="GO" id="GO:0043138">
    <property type="term" value="F:3'-5' DNA helicase activity"/>
    <property type="evidence" value="ECO:0007669"/>
    <property type="project" value="UniProtKB-EC"/>
</dbReference>
<keyword evidence="7" id="KW-0238">DNA-binding</keyword>
<evidence type="ECO:0000259" key="13">
    <source>
        <dbReference type="PROSITE" id="PS50967"/>
    </source>
</evidence>
<feature type="compositionally biased region" description="Low complexity" evidence="12">
    <location>
        <begin position="252"/>
        <end position="280"/>
    </location>
</feature>
<feature type="compositionally biased region" description="Basic and acidic residues" evidence="12">
    <location>
        <begin position="430"/>
        <end position="440"/>
    </location>
</feature>
<dbReference type="EMBL" id="CAMGZC010000015">
    <property type="protein sequence ID" value="CAI0641447.1"/>
    <property type="molecule type" value="Genomic_DNA"/>
</dbReference>
<dbReference type="FunFam" id="3.40.50.300:FF:001975">
    <property type="entry name" value="ATP-dependent DNA helicase"/>
    <property type="match status" value="1"/>
</dbReference>
<feature type="domain" description="Helicase C-terminal" evidence="15">
    <location>
        <begin position="1156"/>
        <end position="1302"/>
    </location>
</feature>
<dbReference type="InterPro" id="IPR002464">
    <property type="entry name" value="DNA/RNA_helicase_DEAH_CS"/>
</dbReference>
<dbReference type="CDD" id="cd18794">
    <property type="entry name" value="SF2_C_RecQ"/>
    <property type="match status" value="1"/>
</dbReference>
<feature type="region of interest" description="Disordered" evidence="12">
    <location>
        <begin position="1"/>
        <end position="63"/>
    </location>
</feature>
<accession>A0A9W4RHM4</accession>
<reference evidence="16" key="1">
    <citation type="submission" date="2022-08" db="EMBL/GenBank/DDBJ databases">
        <authorList>
            <person name="Giroux E."/>
            <person name="Giroux E."/>
        </authorList>
    </citation>
    <scope>NUCLEOTIDE SEQUENCE</scope>
    <source>
        <strain evidence="16">H1091258</strain>
    </source>
</reference>
<feature type="compositionally biased region" description="Low complexity" evidence="12">
    <location>
        <begin position="231"/>
        <end position="241"/>
    </location>
</feature>
<feature type="compositionally biased region" description="Acidic residues" evidence="12">
    <location>
        <begin position="1690"/>
        <end position="1709"/>
    </location>
</feature>
<dbReference type="GO" id="GO:0005694">
    <property type="term" value="C:chromosome"/>
    <property type="evidence" value="ECO:0007669"/>
    <property type="project" value="TreeGrafter"/>
</dbReference>
<dbReference type="GO" id="GO:0016787">
    <property type="term" value="F:hydrolase activity"/>
    <property type="evidence" value="ECO:0007669"/>
    <property type="project" value="UniProtKB-KW"/>
</dbReference>
<evidence type="ECO:0000259" key="15">
    <source>
        <dbReference type="PROSITE" id="PS51194"/>
    </source>
</evidence>
<keyword evidence="8" id="KW-0413">Isomerase</keyword>
<dbReference type="Gene3D" id="3.40.50.300">
    <property type="entry name" value="P-loop containing nucleotide triphosphate hydrolases"/>
    <property type="match status" value="2"/>
</dbReference>
<dbReference type="Pfam" id="PF00270">
    <property type="entry name" value="DEAD"/>
    <property type="match status" value="1"/>
</dbReference>
<dbReference type="SMART" id="SM00956">
    <property type="entry name" value="RQC"/>
    <property type="match status" value="1"/>
</dbReference>
<dbReference type="Proteomes" id="UP001152533">
    <property type="component" value="Unassembled WGS sequence"/>
</dbReference>
<evidence type="ECO:0000313" key="16">
    <source>
        <dbReference type="EMBL" id="CAI0641447.1"/>
    </source>
</evidence>
<dbReference type="CDD" id="cd17920">
    <property type="entry name" value="DEXHc_RecQ"/>
    <property type="match status" value="1"/>
</dbReference>
<feature type="region of interest" description="Disordered" evidence="12">
    <location>
        <begin position="866"/>
        <end position="907"/>
    </location>
</feature>
<dbReference type="SMART" id="SM00490">
    <property type="entry name" value="HELICc"/>
    <property type="match status" value="1"/>
</dbReference>
<evidence type="ECO:0000256" key="9">
    <source>
        <dbReference type="ARBA" id="ARBA00023242"/>
    </source>
</evidence>
<dbReference type="GO" id="GO:0000724">
    <property type="term" value="P:double-strand break repair via homologous recombination"/>
    <property type="evidence" value="ECO:0007669"/>
    <property type="project" value="TreeGrafter"/>
</dbReference>
<feature type="region of interest" description="Disordered" evidence="12">
    <location>
        <begin position="1690"/>
        <end position="1724"/>
    </location>
</feature>
<feature type="region of interest" description="Disordered" evidence="12">
    <location>
        <begin position="1549"/>
        <end position="1577"/>
    </location>
</feature>
<keyword evidence="4" id="KW-0378">Hydrolase</keyword>
<comment type="similarity">
    <text evidence="2">Belongs to the helicase family. RecQ subfamily.</text>
</comment>
<feature type="domain" description="Helicase ATP-binding" evidence="14">
    <location>
        <begin position="947"/>
        <end position="1128"/>
    </location>
</feature>
<keyword evidence="17" id="KW-1185">Reference proteome</keyword>
<evidence type="ECO:0000256" key="12">
    <source>
        <dbReference type="SAM" id="MobiDB-lite"/>
    </source>
</evidence>
<sequence>MGFNTILNTAKQLASNDEAKKDQQSQPQTSDQQGWDKVGDDAKKAFANYQADQAQGKGPDYKEIGGVASAAYSAYNRGADAGGLDEKQIEQLGKDVVSGYSGRKKEALKSAEEGVDGTQEGCECEGHDDEKSKKLDEELGGEGEDVVAGEKKKLREGGFLQGKVDNTTEGIAAEDARDEYTDPSKEALEALSSSTAARSGGRNEVSASQADYTGSTDATSGETGDLSDYNTLGRTTRSGRGITRKPSLAVKQQQQQLLTPSSTTSGGRFQQAITAQLQQQESTRNNRVAPSSSQDRRHKPAPVSTPDLLDDDDEILDLTGNDTILSSDSVAFDEGVTVWNEAQASRPEPLSKRGQKRKSTEMSKTGDLDSDSDEFPDIYKTLGTPAPKSSRAAKSTKTIPSSIRRANTDKGMVEERTITQTISRTQRTYKMADDPQERGTPRRLPMAVGGQSAIGRTPSKAFRISSSPESNQRAKPAGLQSTQQRPRPRVIQDSDDEFDDGDFDAELLATPSRSNFMPASAARSRPASVPFGGADSSDELVAPDTPSRPQPTTLLPDDSLMSFEVDPVQDDSTNTLSQPTPSSQGKRSTVLKFILDNPDAMTAKETMIQEKLVHNSETFRNVLMDGSREDRNKHKAEKELLMSQQSCLKKAYELLKSHAKLQGEKEVLVQQIATAYGDGGDTEQDEIRLDEVSDKVRALEQSIERHLPSVGIDGESFIDDYRRSKAIVMSTQPSHKTPARALRSAQAVEENDNQVIHQTQFPGSSRITDPRDRSPPPFPRSKPPMPKSAKKSAPPIAKASRQDDFEDNYLDDIEDDFGAFDPEPPISRPLPSRRSPVKASRPRAMDMSSDYGDDADADMLALAQDFESRHSSSAETASKRRSVLTATSGNLAQPPKSTEPLKKREVSKAKLSIPPELMKHPWSPDVRRALKDRFRMRGFRPNQLEAINATLSGKDAFVLMPTGGGKSLCYQLPAIINSGKTRGITIVVSPLLSLMQDQVDHLSALNIQAVSLNGETTSQKRNQIFSSFKERSPELFVQLLYVTPEMLNNSPSFMKALTTLHSGKRLARIVIDEAHCVSQWGHDFRPDYKALGKLRNHFPTVPIIALTATATQNVIVDIKHNLGMDNCEVFCQSFNRPNLTYEVRRKERELVHKIADLIQSKYDQQCGIIYTLSRKTSEQVAEKLRDKYGILAHHYHAQMSPEDRIDVQRQWQKDRIHVVVATIAFGMGIDKPDVRFVIHHSVPKSLEGYYQETGRAGRDGNPSDCILYFGYQDVVTLRKMIADGDGNEDQKERQRTMLNRVTAFCDNRENCRRVEILRYFGEVFNGDECNKTCDNCRAGAVFEQQDFSDKAVGAIQTIRNHEKLTVNQCREILLGKKYPPNIDEDPDDAHGIARGMKQHEVERILDRLTAEEALEETNVVNKRAGIAIPYLIVGRNAHMFLSGRRKLLLSVQVSDRGRESSAPKPKKRTKKSKEADDVDTGAGPSRHVPPSTNVSSPAQARIQNKKKGKSMATIFDTDEEEEMLLQQVEEQDLSLHSNGYAKDGFVMSDDEDDAFEPLPKSRNRSHASRDVGPRIEADGRLGDLDELHQDVVHNFVQEAKKLEEQLRNAQSLRKPLFSERSFQEMAIRWTTTLPQMRKIPGIEIEKVDKFGTKFIPMVKRCRDNYNSMIGAMDEADQMDAGDQHIVDLISSDEDMDEDMEDDDDEEEEEASKYFNGPPPPLRPEVEAWNEQMRVNELETAPPTRGSSGTRGRGGGRGGKKPYRRASGGGYKKGGVTKRKASGGASRRSSGGTTASSSRNSTVTHFFPRGGKRGGGSGGRSGGGGSIGLMPH</sequence>
<feature type="region of interest" description="Disordered" evidence="12">
    <location>
        <begin position="1453"/>
        <end position="1509"/>
    </location>
</feature>
<feature type="compositionally biased region" description="Basic and acidic residues" evidence="12">
    <location>
        <begin position="1567"/>
        <end position="1577"/>
    </location>
</feature>
<keyword evidence="6" id="KW-0067">ATP-binding</keyword>
<protein>
    <recommendedName>
        <fullName evidence="11">DNA 3'-5' helicase</fullName>
        <ecNumber evidence="11">5.6.2.4</ecNumber>
    </recommendedName>
</protein>
<feature type="compositionally biased region" description="Basic and acidic residues" evidence="12">
    <location>
        <begin position="174"/>
        <end position="188"/>
    </location>
</feature>
<feature type="compositionally biased region" description="Low complexity" evidence="12">
    <location>
        <begin position="418"/>
        <end position="428"/>
    </location>
</feature>
<evidence type="ECO:0000256" key="2">
    <source>
        <dbReference type="ARBA" id="ARBA00005446"/>
    </source>
</evidence>
<dbReference type="GO" id="GO:0003677">
    <property type="term" value="F:DNA binding"/>
    <property type="evidence" value="ECO:0007669"/>
    <property type="project" value="UniProtKB-KW"/>
</dbReference>
<evidence type="ECO:0000256" key="10">
    <source>
        <dbReference type="ARBA" id="ARBA00034617"/>
    </source>
</evidence>
<name>A0A9W4RHM4_9PEZI</name>
<dbReference type="InterPro" id="IPR011545">
    <property type="entry name" value="DEAD/DEAH_box_helicase_dom"/>
</dbReference>
<dbReference type="GO" id="GO:0005634">
    <property type="term" value="C:nucleus"/>
    <property type="evidence" value="ECO:0007669"/>
    <property type="project" value="UniProtKB-SubCell"/>
</dbReference>
<feature type="compositionally biased region" description="Polar residues" evidence="12">
    <location>
        <begin position="753"/>
        <end position="767"/>
    </location>
</feature>
<evidence type="ECO:0000313" key="17">
    <source>
        <dbReference type="Proteomes" id="UP001152533"/>
    </source>
</evidence>
<feature type="compositionally biased region" description="Polar residues" evidence="12">
    <location>
        <begin position="205"/>
        <end position="222"/>
    </location>
</feature>
<feature type="compositionally biased region" description="Basic and acidic residues" evidence="12">
    <location>
        <begin position="406"/>
        <end position="417"/>
    </location>
</feature>
<evidence type="ECO:0000256" key="11">
    <source>
        <dbReference type="ARBA" id="ARBA00034808"/>
    </source>
</evidence>
<feature type="compositionally biased region" description="Gly residues" evidence="12">
    <location>
        <begin position="1812"/>
        <end position="1831"/>
    </location>
</feature>
<dbReference type="GO" id="GO:0009378">
    <property type="term" value="F:four-way junction helicase activity"/>
    <property type="evidence" value="ECO:0007669"/>
    <property type="project" value="TreeGrafter"/>
</dbReference>
<dbReference type="NCBIfam" id="TIGR00614">
    <property type="entry name" value="recQ_fam"/>
    <property type="match status" value="1"/>
</dbReference>
<dbReference type="PROSITE" id="PS51192">
    <property type="entry name" value="HELICASE_ATP_BIND_1"/>
    <property type="match status" value="1"/>
</dbReference>
<feature type="compositionally biased region" description="Acidic residues" evidence="12">
    <location>
        <begin position="804"/>
        <end position="818"/>
    </location>
</feature>
<evidence type="ECO:0000256" key="7">
    <source>
        <dbReference type="ARBA" id="ARBA00023125"/>
    </source>
</evidence>
<feature type="compositionally biased region" description="Low complexity" evidence="12">
    <location>
        <begin position="518"/>
        <end position="528"/>
    </location>
</feature>
<feature type="compositionally biased region" description="Acidic residues" evidence="12">
    <location>
        <begin position="493"/>
        <end position="505"/>
    </location>
</feature>
<dbReference type="PANTHER" id="PTHR13710:SF153">
    <property type="entry name" value="RECQ-LIKE DNA HELICASE BLM"/>
    <property type="match status" value="1"/>
</dbReference>
<comment type="caution">
    <text evidence="16">The sequence shown here is derived from an EMBL/GenBank/DDBJ whole genome shotgun (WGS) entry which is preliminary data.</text>
</comment>
<feature type="compositionally biased region" description="Basic and acidic residues" evidence="12">
    <location>
        <begin position="103"/>
        <end position="112"/>
    </location>
</feature>
<dbReference type="SUPFAM" id="SSF52540">
    <property type="entry name" value="P-loop containing nucleoside triphosphate hydrolases"/>
    <property type="match status" value="1"/>
</dbReference>
<comment type="subcellular location">
    <subcellularLocation>
        <location evidence="1">Nucleus</location>
    </subcellularLocation>
</comment>
<dbReference type="InterPro" id="IPR018982">
    <property type="entry name" value="RQC_domain"/>
</dbReference>
<dbReference type="InterPro" id="IPR032284">
    <property type="entry name" value="RecQ_Zn-bd"/>
</dbReference>
<feature type="compositionally biased region" description="Basic and acidic residues" evidence="12">
    <location>
        <begin position="358"/>
        <end position="367"/>
    </location>
</feature>
<feature type="compositionally biased region" description="Polar residues" evidence="12">
    <location>
        <begin position="392"/>
        <end position="405"/>
    </location>
</feature>
<dbReference type="EC" id="5.6.2.4" evidence="11"/>
<feature type="region of interest" description="Disordered" evidence="12">
    <location>
        <begin position="729"/>
        <end position="852"/>
    </location>
</feature>
<dbReference type="PROSITE" id="PS50967">
    <property type="entry name" value="HRDC"/>
    <property type="match status" value="1"/>
</dbReference>
<keyword evidence="9" id="KW-0539">Nucleus</keyword>
<feature type="compositionally biased region" description="Low complexity" evidence="12">
    <location>
        <begin position="1781"/>
        <end position="1801"/>
    </location>
</feature>
<feature type="compositionally biased region" description="Polar residues" evidence="12">
    <location>
        <begin position="1490"/>
        <end position="1502"/>
    </location>
</feature>
<proteinExistence type="inferred from homology"/>
<dbReference type="Pfam" id="PF09382">
    <property type="entry name" value="RQC"/>
    <property type="match status" value="1"/>
</dbReference>
<evidence type="ECO:0000256" key="8">
    <source>
        <dbReference type="ARBA" id="ARBA00023235"/>
    </source>
</evidence>
<dbReference type="SMART" id="SM00487">
    <property type="entry name" value="DEXDc"/>
    <property type="match status" value="1"/>
</dbReference>
<feature type="compositionally biased region" description="Low complexity" evidence="12">
    <location>
        <begin position="24"/>
        <end position="33"/>
    </location>
</feature>
<dbReference type="GO" id="GO:0005524">
    <property type="term" value="F:ATP binding"/>
    <property type="evidence" value="ECO:0007669"/>
    <property type="project" value="UniProtKB-KW"/>
</dbReference>
<dbReference type="GO" id="GO:0005737">
    <property type="term" value="C:cytoplasm"/>
    <property type="evidence" value="ECO:0007669"/>
    <property type="project" value="TreeGrafter"/>
</dbReference>
<keyword evidence="5" id="KW-0347">Helicase</keyword>
<dbReference type="InterPro" id="IPR001650">
    <property type="entry name" value="Helicase_C-like"/>
</dbReference>
<feature type="region of interest" description="Disordered" evidence="12">
    <location>
        <begin position="100"/>
        <end position="314"/>
    </location>
</feature>
<dbReference type="InterPro" id="IPR027417">
    <property type="entry name" value="P-loop_NTPase"/>
</dbReference>
<evidence type="ECO:0000259" key="14">
    <source>
        <dbReference type="PROSITE" id="PS51192"/>
    </source>
</evidence>
<feature type="domain" description="HRDC" evidence="13">
    <location>
        <begin position="1585"/>
        <end position="1668"/>
    </location>
</feature>
<dbReference type="InterPro" id="IPR004589">
    <property type="entry name" value="DNA_helicase_ATP-dep_RecQ"/>
</dbReference>
<evidence type="ECO:0000256" key="3">
    <source>
        <dbReference type="ARBA" id="ARBA00022741"/>
    </source>
</evidence>
<dbReference type="PANTHER" id="PTHR13710">
    <property type="entry name" value="DNA HELICASE RECQ FAMILY MEMBER"/>
    <property type="match status" value="1"/>
</dbReference>
<feature type="region of interest" description="Disordered" evidence="12">
    <location>
        <begin position="341"/>
        <end position="558"/>
    </location>
</feature>
<dbReference type="PROSITE" id="PS00690">
    <property type="entry name" value="DEAH_ATP_HELICASE"/>
    <property type="match status" value="1"/>
</dbReference>
<evidence type="ECO:0000256" key="1">
    <source>
        <dbReference type="ARBA" id="ARBA00004123"/>
    </source>
</evidence>
<evidence type="ECO:0000256" key="4">
    <source>
        <dbReference type="ARBA" id="ARBA00022801"/>
    </source>
</evidence>
<dbReference type="FunFam" id="3.40.50.300:FF:000537">
    <property type="entry name" value="Bloom syndrome RecQ-like helicase"/>
    <property type="match status" value="1"/>
</dbReference>